<feature type="region of interest" description="Disordered" evidence="1">
    <location>
        <begin position="246"/>
        <end position="352"/>
    </location>
</feature>
<feature type="region of interest" description="Disordered" evidence="1">
    <location>
        <begin position="120"/>
        <end position="139"/>
    </location>
</feature>
<feature type="compositionally biased region" description="Pro residues" evidence="1">
    <location>
        <begin position="427"/>
        <end position="438"/>
    </location>
</feature>
<reference evidence="2" key="1">
    <citation type="submission" date="2020-11" db="EMBL/GenBank/DDBJ databases">
        <authorList>
            <person name="Tran Van P."/>
        </authorList>
    </citation>
    <scope>NUCLEOTIDE SEQUENCE</scope>
</reference>
<dbReference type="EMBL" id="OB660140">
    <property type="protein sequence ID" value="CAD7223026.1"/>
    <property type="molecule type" value="Genomic_DNA"/>
</dbReference>
<accession>A0A7R8W1J9</accession>
<gene>
    <name evidence="2" type="ORF">CTOB1V02_LOCUS1021</name>
</gene>
<feature type="compositionally biased region" description="Low complexity" evidence="1">
    <location>
        <begin position="8"/>
        <end position="32"/>
    </location>
</feature>
<organism evidence="2">
    <name type="scientific">Cyprideis torosa</name>
    <dbReference type="NCBI Taxonomy" id="163714"/>
    <lineage>
        <taxon>Eukaryota</taxon>
        <taxon>Metazoa</taxon>
        <taxon>Ecdysozoa</taxon>
        <taxon>Arthropoda</taxon>
        <taxon>Crustacea</taxon>
        <taxon>Oligostraca</taxon>
        <taxon>Ostracoda</taxon>
        <taxon>Podocopa</taxon>
        <taxon>Podocopida</taxon>
        <taxon>Cytherocopina</taxon>
        <taxon>Cytheroidea</taxon>
        <taxon>Cytherideidae</taxon>
        <taxon>Cyprideis</taxon>
    </lineage>
</organism>
<name>A0A7R8W1J9_9CRUS</name>
<feature type="region of interest" description="Disordered" evidence="1">
    <location>
        <begin position="1"/>
        <end position="33"/>
    </location>
</feature>
<feature type="compositionally biased region" description="Low complexity" evidence="1">
    <location>
        <begin position="254"/>
        <end position="277"/>
    </location>
</feature>
<feature type="compositionally biased region" description="Polar residues" evidence="1">
    <location>
        <begin position="312"/>
        <end position="321"/>
    </location>
</feature>
<feature type="compositionally biased region" description="Low complexity" evidence="1">
    <location>
        <begin position="323"/>
        <end position="342"/>
    </location>
</feature>
<dbReference type="AlphaFoldDB" id="A0A7R8W1J9"/>
<proteinExistence type="predicted"/>
<evidence type="ECO:0000256" key="1">
    <source>
        <dbReference type="SAM" id="MobiDB-lite"/>
    </source>
</evidence>
<protein>
    <submittedName>
        <fullName evidence="2">Uncharacterized protein</fullName>
    </submittedName>
</protein>
<feature type="region of interest" description="Disordered" evidence="1">
    <location>
        <begin position="191"/>
        <end position="230"/>
    </location>
</feature>
<feature type="compositionally biased region" description="Polar residues" evidence="1">
    <location>
        <begin position="290"/>
        <end position="304"/>
    </location>
</feature>
<feature type="region of interest" description="Disordered" evidence="1">
    <location>
        <begin position="387"/>
        <end position="461"/>
    </location>
</feature>
<evidence type="ECO:0000313" key="2">
    <source>
        <dbReference type="EMBL" id="CAD7223026.1"/>
    </source>
</evidence>
<sequence>MVMDRSRSTSSGRSGSSAKKASSSGSSSSGRAPAFPSLFDASNMFAAAHWLQDPLMGPLSPLPFPRRQRSHSLRTHSHVPPEIGQLASMSGSSQSQAQAASLAAAGLNPLAAAGYPPSLFSSSSTPSTTTTATSSNSKENSAAVMAAAANQWYAMAASQLAAQEYYARLGLAPDPLLAASLDHMISAQNALLKQQQKSSSSNSSSNRQRIPSSSPTKTSKASPSPSATLTSAQHAALIAAGLGASMLGAPPQKTPATSSPSPRTTSSMSSVTSVSDSLRNLEELAGVKRSASSSVMGSTATSKADNAFPKATGSTPSSLIDFTTPSVSKRPRTSTTTSSSSTDPKKKGGYSDVLLGKNIPGLTISVIGNGQSGNAVSLEPTDLSVKKAATNGPVSPASDGPLDLCMKPGKEKDRGRVRGLVFAFPSGRPPPPSPPPRPLGAHTTPCPTNSWPSSPPGPLGD</sequence>